<dbReference type="OMA" id="HTSGLQM"/>
<reference evidence="12" key="1">
    <citation type="submission" date="2017-02" db="UniProtKB">
        <authorList>
            <consortium name="WormBaseParasite"/>
        </authorList>
    </citation>
    <scope>IDENTIFICATION</scope>
</reference>
<name>A0A0N4YVQ9_NIPBR</name>
<evidence type="ECO:0000256" key="4">
    <source>
        <dbReference type="ARBA" id="ARBA00023242"/>
    </source>
</evidence>
<keyword evidence="4" id="KW-0539">Nucleus</keyword>
<evidence type="ECO:0000256" key="8">
    <source>
        <dbReference type="SAM" id="MobiDB-lite"/>
    </source>
</evidence>
<protein>
    <recommendedName>
        <fullName evidence="7">rRNA-processing protein UTP23 homolog</fullName>
    </recommendedName>
</protein>
<dbReference type="CDD" id="cd09866">
    <property type="entry name" value="PIN_Fcf1-Utp23-H"/>
    <property type="match status" value="1"/>
</dbReference>
<evidence type="ECO:0000256" key="2">
    <source>
        <dbReference type="ARBA" id="ARBA00022517"/>
    </source>
</evidence>
<feature type="compositionally biased region" description="Basic residues" evidence="8">
    <location>
        <begin position="218"/>
        <end position="228"/>
    </location>
</feature>
<dbReference type="GO" id="GO:0006364">
    <property type="term" value="P:rRNA processing"/>
    <property type="evidence" value="ECO:0007669"/>
    <property type="project" value="UniProtKB-KW"/>
</dbReference>
<dbReference type="Gene3D" id="3.40.50.1010">
    <property type="entry name" value="5'-nuclease"/>
    <property type="match status" value="1"/>
</dbReference>
<evidence type="ECO:0000256" key="1">
    <source>
        <dbReference type="ARBA" id="ARBA00004604"/>
    </source>
</evidence>
<organism evidence="12">
    <name type="scientific">Nippostrongylus brasiliensis</name>
    <name type="common">Rat hookworm</name>
    <dbReference type="NCBI Taxonomy" id="27835"/>
    <lineage>
        <taxon>Eukaryota</taxon>
        <taxon>Metazoa</taxon>
        <taxon>Ecdysozoa</taxon>
        <taxon>Nematoda</taxon>
        <taxon>Chromadorea</taxon>
        <taxon>Rhabditida</taxon>
        <taxon>Rhabditina</taxon>
        <taxon>Rhabditomorpha</taxon>
        <taxon>Strongyloidea</taxon>
        <taxon>Heligmosomidae</taxon>
        <taxon>Nippostrongylus</taxon>
    </lineage>
</organism>
<reference evidence="10 11" key="2">
    <citation type="submission" date="2018-11" db="EMBL/GenBank/DDBJ databases">
        <authorList>
            <consortium name="Pathogen Informatics"/>
        </authorList>
    </citation>
    <scope>NUCLEOTIDE SEQUENCE [LARGE SCALE GENOMIC DNA]</scope>
</reference>
<dbReference type="InterPro" id="IPR057776">
    <property type="entry name" value="UTP23_sensor"/>
</dbReference>
<accession>A0A0N4YVQ9</accession>
<dbReference type="Pfam" id="PF04900">
    <property type="entry name" value="Fcf1"/>
    <property type="match status" value="1"/>
</dbReference>
<dbReference type="STRING" id="27835.A0A0N4YVQ9"/>
<dbReference type="FunFam" id="3.40.50.1010:FF:000006">
    <property type="entry name" value="rRNA-processing protein UTP23 homolog"/>
    <property type="match status" value="1"/>
</dbReference>
<keyword evidence="11" id="KW-1185">Reference proteome</keyword>
<evidence type="ECO:0000256" key="7">
    <source>
        <dbReference type="ARBA" id="ARBA00071400"/>
    </source>
</evidence>
<evidence type="ECO:0000256" key="6">
    <source>
        <dbReference type="ARBA" id="ARBA00038503"/>
    </source>
</evidence>
<dbReference type="PANTHER" id="PTHR12416">
    <property type="entry name" value="RRNA-PROCESSING PROTEIN UTP23 HOMOLOG"/>
    <property type="match status" value="1"/>
</dbReference>
<gene>
    <name evidence="10" type="ORF">NBR_LOCUS21332</name>
</gene>
<keyword evidence="2" id="KW-0690">Ribosome biogenesis</keyword>
<comment type="similarity">
    <text evidence="6">Belongs to the UTP23/FCF1 family. UTP23 subfamily.</text>
</comment>
<evidence type="ECO:0000256" key="5">
    <source>
        <dbReference type="ARBA" id="ARBA00037300"/>
    </source>
</evidence>
<dbReference type="Proteomes" id="UP000271162">
    <property type="component" value="Unassembled WGS sequence"/>
</dbReference>
<dbReference type="SUPFAM" id="SSF88723">
    <property type="entry name" value="PIN domain-like"/>
    <property type="match status" value="1"/>
</dbReference>
<keyword evidence="3" id="KW-0698">rRNA processing</keyword>
<dbReference type="InterPro" id="IPR029060">
    <property type="entry name" value="PIN-like_dom_sf"/>
</dbReference>
<evidence type="ECO:0000259" key="9">
    <source>
        <dbReference type="Pfam" id="PF24779"/>
    </source>
</evidence>
<dbReference type="WBParaSite" id="NBR_0002133101-mRNA-1">
    <property type="protein sequence ID" value="NBR_0002133101-mRNA-1"/>
    <property type="gene ID" value="NBR_0002133101"/>
</dbReference>
<evidence type="ECO:0000313" key="10">
    <source>
        <dbReference type="EMBL" id="VDL85078.1"/>
    </source>
</evidence>
<evidence type="ECO:0000256" key="3">
    <source>
        <dbReference type="ARBA" id="ARBA00022552"/>
    </source>
</evidence>
<dbReference type="Pfam" id="PF24779">
    <property type="entry name" value="UTP23_sensor"/>
    <property type="match status" value="1"/>
</dbReference>
<evidence type="ECO:0000313" key="11">
    <source>
        <dbReference type="Proteomes" id="UP000271162"/>
    </source>
</evidence>
<comment type="function">
    <text evidence="5">Involved in rRNA-processing and ribosome biogenesis.</text>
</comment>
<dbReference type="GO" id="GO:0032040">
    <property type="term" value="C:small-subunit processome"/>
    <property type="evidence" value="ECO:0007669"/>
    <property type="project" value="InterPro"/>
</dbReference>
<comment type="subcellular location">
    <subcellularLocation>
        <location evidence="1">Nucleus</location>
        <location evidence="1">Nucleolus</location>
    </subcellularLocation>
</comment>
<sequence length="235" mass="26049">MKVRRIKRANRILTFFKYNYKIVPPFRVLVDGTFCNAALANKINLREQLPKYLGGVVEIATTKCVLSELESIGSPVYGALVIARQFELDVCPHTPHRPAAECLAHLARRASKGKTKYVVATNDDSLSEKLREIAGTPILYIKYNAILLDRVSETSKSAAEAPKGEIEAIKALKAAVLGEQEVKKKKRKMKGANPLSCKKKKKTIEVVGPIRTGERTASGKRKRSKKKTTTVETSQ</sequence>
<feature type="domain" description="UTP23 sensor motif region" evidence="9">
    <location>
        <begin position="183"/>
        <end position="202"/>
    </location>
</feature>
<feature type="region of interest" description="Disordered" evidence="8">
    <location>
        <begin position="209"/>
        <end position="235"/>
    </location>
</feature>
<proteinExistence type="inferred from homology"/>
<dbReference type="EMBL" id="UYSL01026200">
    <property type="protein sequence ID" value="VDL85078.1"/>
    <property type="molecule type" value="Genomic_DNA"/>
</dbReference>
<dbReference type="AlphaFoldDB" id="A0A0N4YVQ9"/>
<evidence type="ECO:0000313" key="12">
    <source>
        <dbReference type="WBParaSite" id="NBR_0002133101-mRNA-1"/>
    </source>
</evidence>
<dbReference type="InterPro" id="IPR006984">
    <property type="entry name" value="Fcf1/UTP23"/>
</dbReference>